<dbReference type="Pfam" id="PF09407">
    <property type="entry name" value="AbiEi_1"/>
    <property type="match status" value="1"/>
</dbReference>
<dbReference type="AlphaFoldDB" id="A0A175RGI7"/>
<evidence type="ECO:0000313" key="2">
    <source>
        <dbReference type="EMBL" id="KTR02084.1"/>
    </source>
</evidence>
<dbReference type="EMBL" id="LDQC01000155">
    <property type="protein sequence ID" value="KTR02084.1"/>
    <property type="molecule type" value="Genomic_DNA"/>
</dbReference>
<evidence type="ECO:0000259" key="1">
    <source>
        <dbReference type="Pfam" id="PF09407"/>
    </source>
</evidence>
<evidence type="ECO:0000313" key="3">
    <source>
        <dbReference type="Proteomes" id="UP000078252"/>
    </source>
</evidence>
<dbReference type="PATRIC" id="fig|33881.3.peg.579"/>
<dbReference type="Proteomes" id="UP000078252">
    <property type="component" value="Unassembled WGS sequence"/>
</dbReference>
<feature type="domain" description="AbiEi antitoxin C-terminal" evidence="1">
    <location>
        <begin position="59"/>
        <end position="164"/>
    </location>
</feature>
<sequence length="193" mass="20119">MPRPRLLTTDDWPEAELRAAVLAGELVSVGPCWASPAEPQDPALRAAAAAWALPDVRLVAAHRTAAWVWGAVSRPPLPHECVVPAHVRLRVDPATVRVREVALSPHDVTVLGGLRVTTPLRTGIDLLRAPGPAAGVMNVADTEAVQGLVGAGVVGTDELLLALRSLGVVPMARQAERRLTAMFGAGVFGAGAI</sequence>
<dbReference type="STRING" id="33881.NS184_16910"/>
<dbReference type="OrthoDB" id="4802815at2"/>
<proteinExistence type="predicted"/>
<name>A0A175RGI7_9MICO</name>
<comment type="caution">
    <text evidence="2">The sequence shown here is derived from an EMBL/GenBank/DDBJ whole genome shotgun (WGS) entry which is preliminary data.</text>
</comment>
<reference evidence="2 3" key="1">
    <citation type="journal article" date="2016" name="Front. Microbiol.">
        <title>Genomic Resource of Rice Seed Associated Bacteria.</title>
        <authorList>
            <person name="Midha S."/>
            <person name="Bansal K."/>
            <person name="Sharma S."/>
            <person name="Kumar N."/>
            <person name="Patil P.P."/>
            <person name="Chaudhry V."/>
            <person name="Patil P.B."/>
        </authorList>
    </citation>
    <scope>NUCLEOTIDE SEQUENCE [LARGE SCALE GENOMIC DNA]</scope>
    <source>
        <strain evidence="2 3">NS184</strain>
    </source>
</reference>
<organism evidence="2 3">
    <name type="scientific">Curtobacterium luteum</name>
    <dbReference type="NCBI Taxonomy" id="33881"/>
    <lineage>
        <taxon>Bacteria</taxon>
        <taxon>Bacillati</taxon>
        <taxon>Actinomycetota</taxon>
        <taxon>Actinomycetes</taxon>
        <taxon>Micrococcales</taxon>
        <taxon>Microbacteriaceae</taxon>
        <taxon>Curtobacterium</taxon>
    </lineage>
</organism>
<accession>A0A175RGI7</accession>
<dbReference type="RefSeq" id="WP_058727219.1">
    <property type="nucleotide sequence ID" value="NZ_LDQC01000155.1"/>
</dbReference>
<dbReference type="InterPro" id="IPR018547">
    <property type="entry name" value="AbiEi_C"/>
</dbReference>
<protein>
    <recommendedName>
        <fullName evidence="1">AbiEi antitoxin C-terminal domain-containing protein</fullName>
    </recommendedName>
</protein>
<gene>
    <name evidence="2" type="ORF">NS184_16910</name>
</gene>